<proteinExistence type="inferred from homology"/>
<organism evidence="4 5">
    <name type="scientific">Oxalicibacterium solurbis</name>
    <dbReference type="NCBI Taxonomy" id="69280"/>
    <lineage>
        <taxon>Bacteria</taxon>
        <taxon>Pseudomonadati</taxon>
        <taxon>Pseudomonadota</taxon>
        <taxon>Betaproteobacteria</taxon>
        <taxon>Burkholderiales</taxon>
        <taxon>Oxalobacteraceae</taxon>
        <taxon>Oxalicibacterium</taxon>
    </lineage>
</organism>
<protein>
    <recommendedName>
        <fullName evidence="3">Sulfur carrier protein FdhD</fullName>
    </recommendedName>
</protein>
<evidence type="ECO:0000256" key="2">
    <source>
        <dbReference type="ARBA" id="ARBA00023150"/>
    </source>
</evidence>
<evidence type="ECO:0000256" key="3">
    <source>
        <dbReference type="HAMAP-Rule" id="MF_00187"/>
    </source>
</evidence>
<dbReference type="PIRSF" id="PIRSF015626">
    <property type="entry name" value="FdhD"/>
    <property type="match status" value="1"/>
</dbReference>
<dbReference type="InterPro" id="IPR016193">
    <property type="entry name" value="Cytidine_deaminase-like"/>
</dbReference>
<dbReference type="Gene3D" id="3.10.20.10">
    <property type="match status" value="1"/>
</dbReference>
<dbReference type="Pfam" id="PF02634">
    <property type="entry name" value="FdhD-NarQ"/>
    <property type="match status" value="1"/>
</dbReference>
<accession>A0A8J3B4T0</accession>
<comment type="caution">
    <text evidence="4">The sequence shown here is derived from an EMBL/GenBank/DDBJ whole genome shotgun (WGS) entry which is preliminary data.</text>
</comment>
<dbReference type="Gene3D" id="3.40.140.10">
    <property type="entry name" value="Cytidine Deaminase, domain 2"/>
    <property type="match status" value="1"/>
</dbReference>
<dbReference type="GO" id="GO:0006777">
    <property type="term" value="P:Mo-molybdopterin cofactor biosynthetic process"/>
    <property type="evidence" value="ECO:0007669"/>
    <property type="project" value="UniProtKB-UniRule"/>
</dbReference>
<sequence>MNAFTDDERSALVRVSVEKWDADRRVVCEDDVAEEIPVALEYNGISHAVMMASPYDLEDFALGFSLSEGILNDRSELYDCEVISSCDGIQVQMQIATERFVTLKDKRRNLTGRTGCGLCGAETLEQAIRHPGVTVGTIRFSAEQIHAGMKTMRSMQRLQKYTGATHAAAWMNADGSVELVREDVGRHNALDKLIGAMSKKRLDFSTGAALITSRASYEMVQKSATMGVSFLAAISAPTSLAIRLAEEANVTLIGFVRDQSHVVYAQSHRLIRDGLK</sequence>
<dbReference type="NCBIfam" id="TIGR00129">
    <property type="entry name" value="fdhD_narQ"/>
    <property type="match status" value="1"/>
</dbReference>
<dbReference type="InterPro" id="IPR003786">
    <property type="entry name" value="FdhD"/>
</dbReference>
<dbReference type="GO" id="GO:0016783">
    <property type="term" value="F:sulfurtransferase activity"/>
    <property type="evidence" value="ECO:0007669"/>
    <property type="project" value="InterPro"/>
</dbReference>
<name>A0A8J3B4T0_9BURK</name>
<gene>
    <name evidence="3 4" type="primary">fdhD</name>
    <name evidence="4" type="ORF">GCM10011430_22770</name>
</gene>
<keyword evidence="5" id="KW-1185">Reference proteome</keyword>
<dbReference type="HAMAP" id="MF_00187">
    <property type="entry name" value="FdhD"/>
    <property type="match status" value="1"/>
</dbReference>
<comment type="similarity">
    <text evidence="3">Belongs to the FdhD family.</text>
</comment>
<reference evidence="4" key="2">
    <citation type="submission" date="2020-09" db="EMBL/GenBank/DDBJ databases">
        <authorList>
            <person name="Sun Q."/>
            <person name="Sedlacek I."/>
        </authorList>
    </citation>
    <scope>NUCLEOTIDE SEQUENCE</scope>
    <source>
        <strain evidence="4">CCM 7664</strain>
    </source>
</reference>
<comment type="subcellular location">
    <subcellularLocation>
        <location evidence="3">Cytoplasm</location>
    </subcellularLocation>
</comment>
<dbReference type="GO" id="GO:0097163">
    <property type="term" value="F:sulfur carrier activity"/>
    <property type="evidence" value="ECO:0007669"/>
    <property type="project" value="UniProtKB-UniRule"/>
</dbReference>
<feature type="active site" description="Cysteine persulfide intermediate" evidence="3">
    <location>
        <position position="116"/>
    </location>
</feature>
<reference evidence="4" key="1">
    <citation type="journal article" date="2014" name="Int. J. Syst. Evol. Microbiol.">
        <title>Complete genome sequence of Corynebacterium casei LMG S-19264T (=DSM 44701T), isolated from a smear-ripened cheese.</title>
        <authorList>
            <consortium name="US DOE Joint Genome Institute (JGI-PGF)"/>
            <person name="Walter F."/>
            <person name="Albersmeier A."/>
            <person name="Kalinowski J."/>
            <person name="Ruckert C."/>
        </authorList>
    </citation>
    <scope>NUCLEOTIDE SEQUENCE</scope>
    <source>
        <strain evidence="4">CCM 7664</strain>
    </source>
</reference>
<evidence type="ECO:0000313" key="4">
    <source>
        <dbReference type="EMBL" id="GGI55103.1"/>
    </source>
</evidence>
<comment type="function">
    <text evidence="3">Required for formate dehydrogenase (FDH) activity. Acts as a sulfur carrier protein that transfers sulfur from IscS to the molybdenum cofactor prior to its insertion into FDH.</text>
</comment>
<evidence type="ECO:0000256" key="1">
    <source>
        <dbReference type="ARBA" id="ARBA00022490"/>
    </source>
</evidence>
<dbReference type="GO" id="GO:0005737">
    <property type="term" value="C:cytoplasm"/>
    <property type="evidence" value="ECO:0007669"/>
    <property type="project" value="UniProtKB-SubCell"/>
</dbReference>
<dbReference type="SUPFAM" id="SSF53927">
    <property type="entry name" value="Cytidine deaminase-like"/>
    <property type="match status" value="1"/>
</dbReference>
<dbReference type="EMBL" id="BMDP01000003">
    <property type="protein sequence ID" value="GGI55103.1"/>
    <property type="molecule type" value="Genomic_DNA"/>
</dbReference>
<dbReference type="PANTHER" id="PTHR30592">
    <property type="entry name" value="FORMATE DEHYDROGENASE"/>
    <property type="match status" value="1"/>
</dbReference>
<keyword evidence="2 3" id="KW-0501">Molybdenum cofactor biosynthesis</keyword>
<dbReference type="RefSeq" id="WP_188421829.1">
    <property type="nucleotide sequence ID" value="NZ_BMDP01000003.1"/>
</dbReference>
<dbReference type="AlphaFoldDB" id="A0A8J3B4T0"/>
<evidence type="ECO:0000313" key="5">
    <source>
        <dbReference type="Proteomes" id="UP000627205"/>
    </source>
</evidence>
<comment type="caution">
    <text evidence="3">Lacks conserved residue(s) required for the propagation of feature annotation.</text>
</comment>
<dbReference type="PANTHER" id="PTHR30592:SF1">
    <property type="entry name" value="SULFUR CARRIER PROTEIN FDHD"/>
    <property type="match status" value="1"/>
</dbReference>
<dbReference type="Proteomes" id="UP000627205">
    <property type="component" value="Unassembled WGS sequence"/>
</dbReference>
<keyword evidence="1 3" id="KW-0963">Cytoplasm</keyword>